<protein>
    <submittedName>
        <fullName evidence="2">KaiB-like protein 2</fullName>
    </submittedName>
</protein>
<dbReference type="RefSeq" id="WP_115330122.1">
    <property type="nucleotide sequence ID" value="NZ_CAAAHP010000004.1"/>
</dbReference>
<evidence type="ECO:0000259" key="1">
    <source>
        <dbReference type="SMART" id="SM01248"/>
    </source>
</evidence>
<name>A0A378JI10_9GAMM</name>
<dbReference type="PANTHER" id="PTHR41709:SF2">
    <property type="entry name" value="CIRCADIAN CLOCK PROTEIN KAIB2"/>
    <property type="match status" value="1"/>
</dbReference>
<dbReference type="SMART" id="SM01248">
    <property type="entry name" value="KaiB"/>
    <property type="match status" value="1"/>
</dbReference>
<gene>
    <name evidence="2" type="primary">kaiB</name>
    <name evidence="2" type="ORF">NCTC13316_00482</name>
</gene>
<dbReference type="EMBL" id="UGOD01000001">
    <property type="protein sequence ID" value="STX50401.1"/>
    <property type="molecule type" value="Genomic_DNA"/>
</dbReference>
<dbReference type="AlphaFoldDB" id="A0A378JI10"/>
<dbReference type="CDD" id="cd02978">
    <property type="entry name" value="KaiB_like"/>
    <property type="match status" value="1"/>
</dbReference>
<dbReference type="Pfam" id="PF07689">
    <property type="entry name" value="KaiB"/>
    <property type="match status" value="1"/>
</dbReference>
<organism evidence="2 3">
    <name type="scientific">Legionella busanensis</name>
    <dbReference type="NCBI Taxonomy" id="190655"/>
    <lineage>
        <taxon>Bacteria</taxon>
        <taxon>Pseudomonadati</taxon>
        <taxon>Pseudomonadota</taxon>
        <taxon>Gammaproteobacteria</taxon>
        <taxon>Legionellales</taxon>
        <taxon>Legionellaceae</taxon>
        <taxon>Legionella</taxon>
    </lineage>
</organism>
<dbReference type="InterPro" id="IPR036249">
    <property type="entry name" value="Thioredoxin-like_sf"/>
</dbReference>
<dbReference type="GO" id="GO:0048511">
    <property type="term" value="P:rhythmic process"/>
    <property type="evidence" value="ECO:0007669"/>
    <property type="project" value="InterPro"/>
</dbReference>
<keyword evidence="3" id="KW-1185">Reference proteome</keyword>
<sequence>MTKMILKLYIVGHGSISKRAIKNLKAICELPELEGLCDIEVIDLSKDYNLAEKEKILATPVLIRKEPLPQKRIIGDLSNYQKVLEILEEPISKFL</sequence>
<dbReference type="Gene3D" id="3.40.30.10">
    <property type="entry name" value="Glutaredoxin"/>
    <property type="match status" value="1"/>
</dbReference>
<accession>A0A378JI10</accession>
<dbReference type="OrthoDB" id="5458519at2"/>
<dbReference type="PANTHER" id="PTHR41709">
    <property type="entry name" value="KAIB-LIKE PROTEIN 1"/>
    <property type="match status" value="1"/>
</dbReference>
<evidence type="ECO:0000313" key="3">
    <source>
        <dbReference type="Proteomes" id="UP000254794"/>
    </source>
</evidence>
<dbReference type="Proteomes" id="UP000254794">
    <property type="component" value="Unassembled WGS sequence"/>
</dbReference>
<reference evidence="2 3" key="1">
    <citation type="submission" date="2018-06" db="EMBL/GenBank/DDBJ databases">
        <authorList>
            <consortium name="Pathogen Informatics"/>
            <person name="Doyle S."/>
        </authorList>
    </citation>
    <scope>NUCLEOTIDE SEQUENCE [LARGE SCALE GENOMIC DNA]</scope>
    <source>
        <strain evidence="2 3">NCTC13316</strain>
    </source>
</reference>
<proteinExistence type="predicted"/>
<dbReference type="SUPFAM" id="SSF52833">
    <property type="entry name" value="Thioredoxin-like"/>
    <property type="match status" value="1"/>
</dbReference>
<dbReference type="InterPro" id="IPR039022">
    <property type="entry name" value="KaiB-like"/>
</dbReference>
<feature type="domain" description="KaiB" evidence="1">
    <location>
        <begin position="7"/>
        <end position="89"/>
    </location>
</feature>
<dbReference type="InterPro" id="IPR011649">
    <property type="entry name" value="KaiB_domain"/>
</dbReference>
<evidence type="ECO:0000313" key="2">
    <source>
        <dbReference type="EMBL" id="STX50401.1"/>
    </source>
</evidence>